<sequence>MPDFISLILTAIFLFLGCIHLYWVFGGNWGSDSVVPQLELEGRPAFIPGVGITFLMVLIFWSIAALILAFSGFFQTPIERKIYRWCIAAVSAIFFLRAFGDFRYVGFFKKVRGTKFAYWDTRVYSPLCLLIGILTFYLAITQ</sequence>
<keyword evidence="1" id="KW-0812">Transmembrane</keyword>
<organism evidence="2 3">
    <name type="scientific">Leptospira inadai serovar Lyme</name>
    <dbReference type="NCBI Taxonomy" id="293084"/>
    <lineage>
        <taxon>Bacteria</taxon>
        <taxon>Pseudomonadati</taxon>
        <taxon>Spirochaetota</taxon>
        <taxon>Spirochaetia</taxon>
        <taxon>Leptospirales</taxon>
        <taxon>Leptospiraceae</taxon>
        <taxon>Leptospira</taxon>
    </lineage>
</organism>
<proteinExistence type="predicted"/>
<comment type="caution">
    <text evidence="2">The sequence shown here is derived from an EMBL/GenBank/DDBJ whole genome shotgun (WGS) entry which is preliminary data.</text>
</comment>
<reference evidence="2" key="1">
    <citation type="submission" date="2018-01" db="EMBL/GenBank/DDBJ databases">
        <title>Genomic characterization of Leptospira inadai serogroup Lyme isolated from captured rat in Brazil and comparative analysis with human reference strain.</title>
        <authorList>
            <person name="Moreno L.Z."/>
            <person name="Loureiro A.P."/>
            <person name="Miraglia F."/>
            <person name="Kremer F.S."/>
            <person name="Eslabao M.R."/>
            <person name="Dellagostin O.A."/>
            <person name="Lilenbaum W."/>
            <person name="Moreno A.M."/>
        </authorList>
    </citation>
    <scope>NUCLEOTIDE SEQUENCE [LARGE SCALE GENOMIC DNA]</scope>
    <source>
        <strain evidence="2">M34/99</strain>
    </source>
</reference>
<keyword evidence="3" id="KW-1185">Reference proteome</keyword>
<feature type="transmembrane region" description="Helical" evidence="1">
    <location>
        <begin position="123"/>
        <end position="140"/>
    </location>
</feature>
<evidence type="ECO:0000256" key="1">
    <source>
        <dbReference type="SAM" id="Phobius"/>
    </source>
</evidence>
<evidence type="ECO:0000313" key="3">
    <source>
        <dbReference type="Proteomes" id="UP000094669"/>
    </source>
</evidence>
<feature type="transmembrane region" description="Helical" evidence="1">
    <location>
        <begin position="45"/>
        <end position="70"/>
    </location>
</feature>
<dbReference type="Pfam" id="PF13160">
    <property type="entry name" value="DUF3995"/>
    <property type="match status" value="1"/>
</dbReference>
<accession>A0ABX4YCK5</accession>
<feature type="transmembrane region" description="Helical" evidence="1">
    <location>
        <begin position="7"/>
        <end position="25"/>
    </location>
</feature>
<dbReference type="RefSeq" id="WP_010417577.1">
    <property type="nucleotide sequence ID" value="NZ_MCRM02000045.1"/>
</dbReference>
<evidence type="ECO:0000313" key="2">
    <source>
        <dbReference type="EMBL" id="PNV71509.1"/>
    </source>
</evidence>
<dbReference type="InterPro" id="IPR025058">
    <property type="entry name" value="DUF3995"/>
</dbReference>
<dbReference type="Proteomes" id="UP000094669">
    <property type="component" value="Unassembled WGS sequence"/>
</dbReference>
<feature type="transmembrane region" description="Helical" evidence="1">
    <location>
        <begin position="82"/>
        <end position="100"/>
    </location>
</feature>
<dbReference type="EMBL" id="MCRM02000045">
    <property type="protein sequence ID" value="PNV71509.1"/>
    <property type="molecule type" value="Genomic_DNA"/>
</dbReference>
<keyword evidence="1" id="KW-0472">Membrane</keyword>
<name>A0ABX4YCK5_9LEPT</name>
<keyword evidence="1" id="KW-1133">Transmembrane helix</keyword>
<protein>
    <submittedName>
        <fullName evidence="2">DUF3995 domain-containing protein</fullName>
    </submittedName>
</protein>
<gene>
    <name evidence="2" type="ORF">BES34_021480</name>
</gene>